<dbReference type="Proteomes" id="UP000188246">
    <property type="component" value="Chromosome"/>
</dbReference>
<dbReference type="PANTHER" id="PTHR35792:SF1">
    <property type="entry name" value="SLL0268 PROTEIN"/>
    <property type="match status" value="1"/>
</dbReference>
<gene>
    <name evidence="1" type="ORF">BW732_07560</name>
</gene>
<keyword evidence="2" id="KW-1185">Reference proteome</keyword>
<dbReference type="KEGG" id="vpi:BW732_07560"/>
<dbReference type="OrthoDB" id="2139646at2"/>
<dbReference type="InterPro" id="IPR052928">
    <property type="entry name" value="Desiccation-related_membrane"/>
</dbReference>
<dbReference type="STRING" id="633807.BW732_07560"/>
<reference evidence="1 2" key="1">
    <citation type="journal article" date="2010" name="Int. J. Syst. Evol. Microbiol.">
        <title>Vagococcus penaei sp. nov., isolated from spoilage microbiota of cooked shrimp (Penaeus vannamei).</title>
        <authorList>
            <person name="Jaffres E."/>
            <person name="Prevost H."/>
            <person name="Rossero A."/>
            <person name="Joffraud J.J."/>
            <person name="Dousset X."/>
        </authorList>
    </citation>
    <scope>NUCLEOTIDE SEQUENCE [LARGE SCALE GENOMIC DNA]</scope>
    <source>
        <strain evidence="1 2">CD276</strain>
    </source>
</reference>
<evidence type="ECO:0000313" key="1">
    <source>
        <dbReference type="EMBL" id="AQP54088.1"/>
    </source>
</evidence>
<dbReference type="Pfam" id="PF12732">
    <property type="entry name" value="YtxH"/>
    <property type="match status" value="1"/>
</dbReference>
<proteinExistence type="predicted"/>
<evidence type="ECO:0000313" key="2">
    <source>
        <dbReference type="Proteomes" id="UP000188246"/>
    </source>
</evidence>
<accession>A0A1Q2D6N3</accession>
<dbReference type="RefSeq" id="WP_077276163.1">
    <property type="nucleotide sequence ID" value="NZ_CP019609.1"/>
</dbReference>
<organism evidence="1 2">
    <name type="scientific">Vagococcus penaei</name>
    <dbReference type="NCBI Taxonomy" id="633807"/>
    <lineage>
        <taxon>Bacteria</taxon>
        <taxon>Bacillati</taxon>
        <taxon>Bacillota</taxon>
        <taxon>Bacilli</taxon>
        <taxon>Lactobacillales</taxon>
        <taxon>Enterococcaceae</taxon>
        <taxon>Vagococcus</taxon>
    </lineage>
</organism>
<protein>
    <submittedName>
        <fullName evidence="1">Uncharacterized protein</fullName>
    </submittedName>
</protein>
<dbReference type="PANTHER" id="PTHR35792">
    <property type="entry name" value="GENERAL STRESS PROTEIN"/>
    <property type="match status" value="1"/>
</dbReference>
<dbReference type="EMBL" id="CP019609">
    <property type="protein sequence ID" value="AQP54088.1"/>
    <property type="molecule type" value="Genomic_DNA"/>
</dbReference>
<name>A0A1Q2D6N3_9ENTE</name>
<sequence length="121" mass="13659">MTSKKFSTQKFLKGLLIGGVLGGSTGLLLAPRSGKKLRQEVDTTSRNLTQDLFQIKQDAKNVSHQVQRVLTLVNTMIPKAIEETEKDVARFQFKANPRLDDIKQQITKITTELDDFQKTLK</sequence>
<dbReference type="AlphaFoldDB" id="A0A1Q2D6N3"/>
<dbReference type="InterPro" id="IPR024623">
    <property type="entry name" value="YtxH"/>
</dbReference>